<dbReference type="InterPro" id="IPR002052">
    <property type="entry name" value="DNA_methylase_N6_adenine_CS"/>
</dbReference>
<keyword evidence="4" id="KW-0949">S-adenosyl-L-methionine</keyword>
<dbReference type="Gene3D" id="3.40.50.150">
    <property type="entry name" value="Vaccinia Virus protein VP39"/>
    <property type="match status" value="1"/>
</dbReference>
<dbReference type="InterPro" id="IPR007848">
    <property type="entry name" value="Small_mtfrase_dom"/>
</dbReference>
<dbReference type="AlphaFoldDB" id="A0A2D3WCS9"/>
<evidence type="ECO:0000256" key="5">
    <source>
        <dbReference type="ARBA" id="ARBA00048391"/>
    </source>
</evidence>
<comment type="caution">
    <text evidence="8">The sequence shown here is derived from an EMBL/GenBank/DDBJ whole genome shotgun (WGS) entry which is preliminary data.</text>
</comment>
<evidence type="ECO:0000313" key="8">
    <source>
        <dbReference type="EMBL" id="DAB36537.1"/>
    </source>
</evidence>
<keyword evidence="2 8" id="KW-0489">Methyltransferase</keyword>
<dbReference type="InterPro" id="IPR019874">
    <property type="entry name" value="RF_methyltr_PrmC"/>
</dbReference>
<feature type="domain" description="Methyltransferase small" evidence="6">
    <location>
        <begin position="94"/>
        <end position="187"/>
    </location>
</feature>
<dbReference type="InterPro" id="IPR040758">
    <property type="entry name" value="PrmC_N"/>
</dbReference>
<dbReference type="CDD" id="cd02440">
    <property type="entry name" value="AdoMet_MTases"/>
    <property type="match status" value="1"/>
</dbReference>
<evidence type="ECO:0000256" key="1">
    <source>
        <dbReference type="ARBA" id="ARBA00012771"/>
    </source>
</evidence>
<gene>
    <name evidence="8" type="primary">prmC</name>
    <name evidence="8" type="ORF">CFH80_04385</name>
</gene>
<proteinExistence type="predicted"/>
<dbReference type="Gene3D" id="1.10.8.10">
    <property type="entry name" value="DNA helicase RuvA subunit, C-terminal domain"/>
    <property type="match status" value="1"/>
</dbReference>
<dbReference type="NCBIfam" id="TIGR03534">
    <property type="entry name" value="RF_mod_PrmC"/>
    <property type="match status" value="1"/>
</dbReference>
<dbReference type="Pfam" id="PF17827">
    <property type="entry name" value="PrmC_N"/>
    <property type="match status" value="1"/>
</dbReference>
<name>A0A2D3WCS9_9BACT</name>
<dbReference type="InterPro" id="IPR004556">
    <property type="entry name" value="HemK-like"/>
</dbReference>
<dbReference type="GO" id="GO:0003676">
    <property type="term" value="F:nucleic acid binding"/>
    <property type="evidence" value="ECO:0007669"/>
    <property type="project" value="InterPro"/>
</dbReference>
<dbReference type="GO" id="GO:0032259">
    <property type="term" value="P:methylation"/>
    <property type="evidence" value="ECO:0007669"/>
    <property type="project" value="UniProtKB-KW"/>
</dbReference>
<accession>A0A2D3WCS9</accession>
<dbReference type="PANTHER" id="PTHR18895:SF74">
    <property type="entry name" value="MTRF1L RELEASE FACTOR GLUTAMINE METHYLTRANSFERASE"/>
    <property type="match status" value="1"/>
</dbReference>
<dbReference type="GO" id="GO:0102559">
    <property type="term" value="F:peptide chain release factor N(5)-glutamine methyltransferase activity"/>
    <property type="evidence" value="ECO:0007669"/>
    <property type="project" value="UniProtKB-EC"/>
</dbReference>
<dbReference type="Pfam" id="PF05175">
    <property type="entry name" value="MTS"/>
    <property type="match status" value="1"/>
</dbReference>
<dbReference type="InterPro" id="IPR029063">
    <property type="entry name" value="SAM-dependent_MTases_sf"/>
</dbReference>
<evidence type="ECO:0000256" key="3">
    <source>
        <dbReference type="ARBA" id="ARBA00022679"/>
    </source>
</evidence>
<dbReference type="EMBL" id="DLUG01000118">
    <property type="protein sequence ID" value="DAB36537.1"/>
    <property type="molecule type" value="Genomic_DNA"/>
</dbReference>
<reference evidence="8 9" key="1">
    <citation type="journal article" date="2017" name="Front. Microbiol.">
        <title>Comparative Genomic Analysis of the Class Epsilonproteobacteria and Proposed Reclassification to Epsilonbacteraeota (phyl. nov.).</title>
        <authorList>
            <person name="Waite D.W."/>
            <person name="Vanwonterghem I."/>
            <person name="Rinke C."/>
            <person name="Parks D.H."/>
            <person name="Zhang Y."/>
            <person name="Takai K."/>
            <person name="Sievert S.M."/>
            <person name="Simon J."/>
            <person name="Campbell B.J."/>
            <person name="Hanson T.E."/>
            <person name="Woyke T."/>
            <person name="Klotz M.G."/>
            <person name="Hugenholtz P."/>
        </authorList>
    </citation>
    <scope>NUCLEOTIDE SEQUENCE [LARGE SCALE GENOMIC DNA]</scope>
    <source>
        <strain evidence="8">UBA11420</strain>
    </source>
</reference>
<dbReference type="EC" id="2.1.1.297" evidence="1"/>
<dbReference type="InterPro" id="IPR050320">
    <property type="entry name" value="N5-glutamine_MTase"/>
</dbReference>
<dbReference type="SUPFAM" id="SSF53335">
    <property type="entry name" value="S-adenosyl-L-methionine-dependent methyltransferases"/>
    <property type="match status" value="1"/>
</dbReference>
<dbReference type="NCBIfam" id="TIGR00536">
    <property type="entry name" value="hemK_fam"/>
    <property type="match status" value="1"/>
</dbReference>
<dbReference type="PROSITE" id="PS00092">
    <property type="entry name" value="N6_MTASE"/>
    <property type="match status" value="1"/>
</dbReference>
<dbReference type="STRING" id="366522.GCA_001548055_01033"/>
<evidence type="ECO:0000256" key="2">
    <source>
        <dbReference type="ARBA" id="ARBA00022603"/>
    </source>
</evidence>
<organism evidence="8 9">
    <name type="scientific">Sulfurospirillum cavolei</name>
    <dbReference type="NCBI Taxonomy" id="366522"/>
    <lineage>
        <taxon>Bacteria</taxon>
        <taxon>Pseudomonadati</taxon>
        <taxon>Campylobacterota</taxon>
        <taxon>Epsilonproteobacteria</taxon>
        <taxon>Campylobacterales</taxon>
        <taxon>Sulfurospirillaceae</taxon>
        <taxon>Sulfurospirillum</taxon>
    </lineage>
</organism>
<dbReference type="Proteomes" id="UP000231638">
    <property type="component" value="Unassembled WGS sequence"/>
</dbReference>
<keyword evidence="3 8" id="KW-0808">Transferase</keyword>
<dbReference type="PANTHER" id="PTHR18895">
    <property type="entry name" value="HEMK METHYLTRANSFERASE"/>
    <property type="match status" value="1"/>
</dbReference>
<sequence length="272" mass="30621">MRIKEIIAHHARLLKNVSDVPQKEVMVLLAELLRQETSWLVAHGDEEIVLPLLFEAWMNRRMRHEPLEYILGRAEFYAKTFYVDSNVLIPRPETELLVDKVVEEARALNAPVIVEIGTGSGIIAIMTAHLLPDASIIAVDISGEALKVAKKNARLHGVEDRIEFIEGSYLAGIEKPIDILVSNPPYIALGEPLAQGLSYEPSLALFGGEKGDEMLCRIIDLYVLHNIKTLICEMGYDQRIALTCYAEQKGLEIEFYKDLAGLDRGFWIKEQK</sequence>
<evidence type="ECO:0000259" key="6">
    <source>
        <dbReference type="Pfam" id="PF05175"/>
    </source>
</evidence>
<feature type="domain" description="Release factor glutamine methyltransferase N-terminal" evidence="7">
    <location>
        <begin position="6"/>
        <end position="72"/>
    </location>
</feature>
<evidence type="ECO:0000313" key="9">
    <source>
        <dbReference type="Proteomes" id="UP000231638"/>
    </source>
</evidence>
<protein>
    <recommendedName>
        <fullName evidence="1">peptide chain release factor N(5)-glutamine methyltransferase</fullName>
        <ecNumber evidence="1">2.1.1.297</ecNumber>
    </recommendedName>
</protein>
<comment type="catalytic activity">
    <reaction evidence="5">
        <text>L-glutaminyl-[peptide chain release factor] + S-adenosyl-L-methionine = N(5)-methyl-L-glutaminyl-[peptide chain release factor] + S-adenosyl-L-homocysteine + H(+)</text>
        <dbReference type="Rhea" id="RHEA:42896"/>
        <dbReference type="Rhea" id="RHEA-COMP:10271"/>
        <dbReference type="Rhea" id="RHEA-COMP:10272"/>
        <dbReference type="ChEBI" id="CHEBI:15378"/>
        <dbReference type="ChEBI" id="CHEBI:30011"/>
        <dbReference type="ChEBI" id="CHEBI:57856"/>
        <dbReference type="ChEBI" id="CHEBI:59789"/>
        <dbReference type="ChEBI" id="CHEBI:61891"/>
        <dbReference type="EC" id="2.1.1.297"/>
    </reaction>
</comment>
<evidence type="ECO:0000259" key="7">
    <source>
        <dbReference type="Pfam" id="PF17827"/>
    </source>
</evidence>
<evidence type="ECO:0000256" key="4">
    <source>
        <dbReference type="ARBA" id="ARBA00022691"/>
    </source>
</evidence>